<comment type="pathway">
    <text evidence="8">Amino-sugar metabolism; N-acetylneuraminate degradation; D-fructose 6-phosphate from N-acetylneuraminate: step 4/5.</text>
</comment>
<dbReference type="EC" id="3.5.1.25" evidence="2"/>
<keyword evidence="17" id="KW-1185">Reference proteome</keyword>
<dbReference type="Proteomes" id="UP000076878">
    <property type="component" value="Unassembled WGS sequence"/>
</dbReference>
<dbReference type="NCBIfam" id="TIGR00221">
    <property type="entry name" value="nagA"/>
    <property type="match status" value="1"/>
</dbReference>
<evidence type="ECO:0000313" key="15">
    <source>
        <dbReference type="EMBL" id="SEJ89057.1"/>
    </source>
</evidence>
<evidence type="ECO:0000256" key="10">
    <source>
        <dbReference type="PIRSR" id="PIRSR038994-1"/>
    </source>
</evidence>
<evidence type="ECO:0000256" key="7">
    <source>
        <dbReference type="ARBA" id="ARBA00047647"/>
    </source>
</evidence>
<dbReference type="RefSeq" id="WP_068624714.1">
    <property type="nucleotide sequence ID" value="NZ_FJNB01000029.1"/>
</dbReference>
<dbReference type="Pfam" id="PF01979">
    <property type="entry name" value="Amidohydro_1"/>
    <property type="match status" value="1"/>
</dbReference>
<feature type="binding site" evidence="12">
    <location>
        <position position="194"/>
    </location>
    <ligand>
        <name>Zn(2+)</name>
        <dbReference type="ChEBI" id="CHEBI:29105"/>
    </ligand>
</feature>
<evidence type="ECO:0000256" key="9">
    <source>
        <dbReference type="PIRNR" id="PIRNR038994"/>
    </source>
</evidence>
<evidence type="ECO:0000256" key="4">
    <source>
        <dbReference type="ARBA" id="ARBA00022723"/>
    </source>
</evidence>
<evidence type="ECO:0000256" key="1">
    <source>
        <dbReference type="ARBA" id="ARBA00010716"/>
    </source>
</evidence>
<dbReference type="Proteomes" id="UP000199280">
    <property type="component" value="Unassembled WGS sequence"/>
</dbReference>
<dbReference type="STRING" id="640938.TR210_2776"/>
<dbReference type="EMBL" id="FJNB01000029">
    <property type="protein sequence ID" value="CZR09642.1"/>
    <property type="molecule type" value="Genomic_DNA"/>
</dbReference>
<comment type="similarity">
    <text evidence="1 9">Belongs to the metallo-dependent hydrolases superfamily. NagA family.</text>
</comment>
<keyword evidence="4 12" id="KW-0479">Metal-binding</keyword>
<dbReference type="OrthoDB" id="9776488at2"/>
<evidence type="ECO:0000256" key="12">
    <source>
        <dbReference type="PIRSR" id="PIRSR038994-3"/>
    </source>
</evidence>
<feature type="binding site" evidence="11">
    <location>
        <position position="247"/>
    </location>
    <ligand>
        <name>substrate</name>
    </ligand>
</feature>
<dbReference type="PIRSF" id="PIRSF038994">
    <property type="entry name" value="NagA"/>
    <property type="match status" value="1"/>
</dbReference>
<dbReference type="AlphaFoldDB" id="A0A143Z7Q6"/>
<evidence type="ECO:0000259" key="13">
    <source>
        <dbReference type="Pfam" id="PF01979"/>
    </source>
</evidence>
<dbReference type="CDD" id="cd00854">
    <property type="entry name" value="NagA"/>
    <property type="match status" value="1"/>
</dbReference>
<feature type="active site" description="Proton donor/acceptor" evidence="10">
    <location>
        <position position="270"/>
    </location>
</feature>
<dbReference type="PANTHER" id="PTHR11113:SF14">
    <property type="entry name" value="N-ACETYLGLUCOSAMINE-6-PHOSPHATE DEACETYLASE"/>
    <property type="match status" value="1"/>
</dbReference>
<accession>A0A143Z7Q6</accession>
<keyword evidence="5 9" id="KW-0378">Hydrolase</keyword>
<keyword evidence="6 9" id="KW-0119">Carbohydrate metabolism</keyword>
<dbReference type="GO" id="GO:0046872">
    <property type="term" value="F:metal ion binding"/>
    <property type="evidence" value="ECO:0007669"/>
    <property type="project" value="UniProtKB-KW"/>
</dbReference>
<feature type="domain" description="Amidohydrolase-related" evidence="13">
    <location>
        <begin position="53"/>
        <end position="375"/>
    </location>
</feature>
<protein>
    <recommendedName>
        <fullName evidence="3">N-acetylglucosamine-6-phosphate deacetylase</fullName>
        <ecNumber evidence="2">3.5.1.25</ecNumber>
    </recommendedName>
</protein>
<dbReference type="InterPro" id="IPR032466">
    <property type="entry name" value="Metal_Hydrolase"/>
</dbReference>
<evidence type="ECO:0000256" key="11">
    <source>
        <dbReference type="PIRSR" id="PIRSR038994-2"/>
    </source>
</evidence>
<dbReference type="Gene3D" id="3.20.20.140">
    <property type="entry name" value="Metal-dependent hydrolases"/>
    <property type="match status" value="1"/>
</dbReference>
<dbReference type="GO" id="GO:0006046">
    <property type="term" value="P:N-acetylglucosamine catabolic process"/>
    <property type="evidence" value="ECO:0007669"/>
    <property type="project" value="TreeGrafter"/>
</dbReference>
<reference evidence="15 17" key="2">
    <citation type="submission" date="2016-10" db="EMBL/GenBank/DDBJ databases">
        <authorList>
            <person name="Varghese N."/>
            <person name="Submissions S."/>
        </authorList>
    </citation>
    <scope>NUCLEOTIDE SEQUENCE [LARGE SCALE GENOMIC DNA]</scope>
    <source>
        <strain evidence="15 17">DSM 22150</strain>
    </source>
</reference>
<feature type="binding site" evidence="11">
    <location>
        <begin position="303"/>
        <end position="305"/>
    </location>
    <ligand>
        <name>substrate</name>
    </ligand>
</feature>
<feature type="binding site" evidence="11">
    <location>
        <position position="223"/>
    </location>
    <ligand>
        <name>substrate</name>
    </ligand>
</feature>
<feature type="binding site" evidence="11">
    <location>
        <begin position="215"/>
        <end position="216"/>
    </location>
    <ligand>
        <name>substrate</name>
    </ligand>
</feature>
<organism evidence="14 16">
    <name type="scientific">Trichococcus ilyis</name>
    <dbReference type="NCBI Taxonomy" id="640938"/>
    <lineage>
        <taxon>Bacteria</taxon>
        <taxon>Bacillati</taxon>
        <taxon>Bacillota</taxon>
        <taxon>Bacilli</taxon>
        <taxon>Lactobacillales</taxon>
        <taxon>Carnobacteriaceae</taxon>
        <taxon>Trichococcus</taxon>
    </lineage>
</organism>
<evidence type="ECO:0000256" key="6">
    <source>
        <dbReference type="ARBA" id="ARBA00023277"/>
    </source>
</evidence>
<dbReference type="InterPro" id="IPR003764">
    <property type="entry name" value="GlcNAc_6-P_deAcase"/>
</dbReference>
<evidence type="ECO:0000256" key="2">
    <source>
        <dbReference type="ARBA" id="ARBA00011899"/>
    </source>
</evidence>
<dbReference type="SUPFAM" id="SSF51338">
    <property type="entry name" value="Composite domain of metallo-dependent hydrolases"/>
    <property type="match status" value="1"/>
</dbReference>
<dbReference type="InterPro" id="IPR011059">
    <property type="entry name" value="Metal-dep_hydrolase_composite"/>
</dbReference>
<dbReference type="Gene3D" id="2.30.40.10">
    <property type="entry name" value="Urease, subunit C, domain 1"/>
    <property type="match status" value="1"/>
</dbReference>
<dbReference type="SUPFAM" id="SSF51556">
    <property type="entry name" value="Metallo-dependent hydrolases"/>
    <property type="match status" value="1"/>
</dbReference>
<comment type="cofactor">
    <cofactor evidence="12">
        <name>a divalent metal cation</name>
        <dbReference type="ChEBI" id="CHEBI:60240"/>
    </cofactor>
    <text evidence="12">Binds 1 divalent metal cation per subunit.</text>
</comment>
<evidence type="ECO:0000313" key="16">
    <source>
        <dbReference type="Proteomes" id="UP000076878"/>
    </source>
</evidence>
<feature type="binding site" evidence="12">
    <location>
        <position position="212"/>
    </location>
    <ligand>
        <name>Zn(2+)</name>
        <dbReference type="ChEBI" id="CHEBI:29105"/>
    </ligand>
</feature>
<dbReference type="FunFam" id="3.20.20.140:FF:000004">
    <property type="entry name" value="N-acetylglucosamine-6-phosphate deacetylase"/>
    <property type="match status" value="1"/>
</dbReference>
<proteinExistence type="inferred from homology"/>
<sequence>MKKVIIHAEVYTGETVIADGFVRFGKEIGAVGKMSEYVPEADEEVIDAAGSRLVPGFIDVHSHGGYGADNMDGDAEAINRMIAAMHQEGITSYFPTTMTQSSENIEQALIGIRKAAEQNPVIQGIHLEGPFISAVFKGAQPEEHIKVPDAALMKKWQELSGGLIRLVTYAPETSDATAFEQYCTENGIVLSVGHSNAIRSQLQQSKATHITHLYNAQRGLHHREPGVTGHAFLEDGIYAEMIVDGLHIDPEMVKIAFKQKGADRIELITDAMRAKGMGDGISELGGQKVIVKDGQARLESGNLAGSVLEFQDAFRNIIDFTGCSISDAVKMSSVNQAREFGLSRKGGIAPGKDADMVLLSDAFIVERTISFGQTVFNKNGK</sequence>
<comment type="catalytic activity">
    <reaction evidence="7">
        <text>N-acetyl-D-glucosamine 6-phosphate + H2O = D-glucosamine 6-phosphate + acetate</text>
        <dbReference type="Rhea" id="RHEA:22936"/>
        <dbReference type="ChEBI" id="CHEBI:15377"/>
        <dbReference type="ChEBI" id="CHEBI:30089"/>
        <dbReference type="ChEBI" id="CHEBI:57513"/>
        <dbReference type="ChEBI" id="CHEBI:58725"/>
        <dbReference type="EC" id="3.5.1.25"/>
    </reaction>
</comment>
<name>A0A143Z7Q6_9LACT</name>
<evidence type="ECO:0000256" key="8">
    <source>
        <dbReference type="ARBA" id="ARBA00060590"/>
    </source>
</evidence>
<dbReference type="InterPro" id="IPR006680">
    <property type="entry name" value="Amidohydro-rel"/>
</dbReference>
<dbReference type="PANTHER" id="PTHR11113">
    <property type="entry name" value="N-ACETYLGLUCOSAMINE-6-PHOSPHATE DEACETYLASE"/>
    <property type="match status" value="1"/>
</dbReference>
<feature type="binding site" evidence="12">
    <location>
        <position position="128"/>
    </location>
    <ligand>
        <name>Zn(2+)</name>
        <dbReference type="ChEBI" id="CHEBI:29105"/>
    </ligand>
</feature>
<gene>
    <name evidence="15" type="ORF">SAMN05216375_13517</name>
    <name evidence="14" type="ORF">TR210_2776</name>
</gene>
<evidence type="ECO:0000313" key="14">
    <source>
        <dbReference type="EMBL" id="CZR09642.1"/>
    </source>
</evidence>
<evidence type="ECO:0000256" key="5">
    <source>
        <dbReference type="ARBA" id="ARBA00022801"/>
    </source>
</evidence>
<dbReference type="EMBL" id="FNYT01000035">
    <property type="protein sequence ID" value="SEJ89057.1"/>
    <property type="molecule type" value="Genomic_DNA"/>
</dbReference>
<evidence type="ECO:0000256" key="3">
    <source>
        <dbReference type="ARBA" id="ARBA00018029"/>
    </source>
</evidence>
<feature type="binding site" evidence="11">
    <location>
        <position position="139"/>
    </location>
    <ligand>
        <name>substrate</name>
    </ligand>
</feature>
<evidence type="ECO:0000313" key="17">
    <source>
        <dbReference type="Proteomes" id="UP000199280"/>
    </source>
</evidence>
<reference evidence="14 16" key="1">
    <citation type="submission" date="2016-02" db="EMBL/GenBank/DDBJ databases">
        <authorList>
            <person name="Wen L."/>
            <person name="He K."/>
            <person name="Yang H."/>
        </authorList>
    </citation>
    <scope>NUCLEOTIDE SEQUENCE [LARGE SCALE GENOMIC DNA]</scope>
    <source>
        <strain evidence="14">Trichococcus_R210</strain>
    </source>
</reference>
<dbReference type="GO" id="GO:0008448">
    <property type="term" value="F:N-acetylglucosamine-6-phosphate deacetylase activity"/>
    <property type="evidence" value="ECO:0007669"/>
    <property type="project" value="UniProtKB-EC"/>
</dbReference>